<dbReference type="KEGG" id="mmyr:MXMO3_03611"/>
<accession>A0A2R4MJH4</accession>
<evidence type="ECO:0000256" key="1">
    <source>
        <dbReference type="PROSITE-ProRule" id="PRU00703"/>
    </source>
</evidence>
<keyword evidence="3" id="KW-0614">Plasmid</keyword>
<protein>
    <recommendedName>
        <fullName evidence="2">CBS domain-containing protein</fullName>
    </recommendedName>
</protein>
<dbReference type="SMART" id="SM00116">
    <property type="entry name" value="CBS"/>
    <property type="match status" value="1"/>
</dbReference>
<proteinExistence type="predicted"/>
<evidence type="ECO:0000313" key="4">
    <source>
        <dbReference type="Proteomes" id="UP000258927"/>
    </source>
</evidence>
<dbReference type="Gene3D" id="3.10.580.10">
    <property type="entry name" value="CBS-domain"/>
    <property type="match status" value="1"/>
</dbReference>
<dbReference type="Proteomes" id="UP000258927">
    <property type="component" value="Plasmid pHL2708X3"/>
</dbReference>
<dbReference type="Pfam" id="PF00571">
    <property type="entry name" value="CBS"/>
    <property type="match status" value="1"/>
</dbReference>
<gene>
    <name evidence="3" type="ORF">MXMO3_03611</name>
</gene>
<evidence type="ECO:0000313" key="3">
    <source>
        <dbReference type="EMBL" id="AVX06114.1"/>
    </source>
</evidence>
<dbReference type="InterPro" id="IPR046342">
    <property type="entry name" value="CBS_dom_sf"/>
</dbReference>
<organism evidence="3 4">
    <name type="scientific">Maritalea myrionectae</name>
    <dbReference type="NCBI Taxonomy" id="454601"/>
    <lineage>
        <taxon>Bacteria</taxon>
        <taxon>Pseudomonadati</taxon>
        <taxon>Pseudomonadota</taxon>
        <taxon>Alphaproteobacteria</taxon>
        <taxon>Hyphomicrobiales</taxon>
        <taxon>Devosiaceae</taxon>
        <taxon>Maritalea</taxon>
    </lineage>
</organism>
<keyword evidence="1" id="KW-0129">CBS domain</keyword>
<reference evidence="3 4" key="1">
    <citation type="submission" date="2017-05" db="EMBL/GenBank/DDBJ databases">
        <title>Genome Analysis of Maritalea myrionectae HL2708#5.</title>
        <authorList>
            <consortium name="Cotde Inc.-PKNU"/>
            <person name="Jang D."/>
            <person name="Oh H.-M."/>
        </authorList>
    </citation>
    <scope>NUCLEOTIDE SEQUENCE [LARGE SCALE GENOMIC DNA]</scope>
    <source>
        <strain evidence="3 4">HL2708#5</strain>
        <plasmid evidence="4">phl2708x3</plasmid>
    </source>
</reference>
<dbReference type="SUPFAM" id="SSF54631">
    <property type="entry name" value="CBS-domain pair"/>
    <property type="match status" value="1"/>
</dbReference>
<feature type="domain" description="CBS" evidence="2">
    <location>
        <begin position="1"/>
        <end position="57"/>
    </location>
</feature>
<dbReference type="PROSITE" id="PS51371">
    <property type="entry name" value="CBS"/>
    <property type="match status" value="1"/>
</dbReference>
<evidence type="ECO:0000259" key="2">
    <source>
        <dbReference type="PROSITE" id="PS51371"/>
    </source>
</evidence>
<dbReference type="RefSeq" id="WP_117397056.1">
    <property type="nucleotide sequence ID" value="NZ_CP021331.1"/>
</dbReference>
<sequence>MKPCGITLSPKLRLKKAWSILRKSGLNALPVADENSQLLGIVSQHDFVSSRALNVEGQVGGTLTSNVESLFSGTRFCVLKTS</sequence>
<name>A0A2R4MJH4_9HYPH</name>
<dbReference type="InterPro" id="IPR000644">
    <property type="entry name" value="CBS_dom"/>
</dbReference>
<geneLocation type="plasmid" evidence="4">
    <name>phl2708x3</name>
</geneLocation>
<keyword evidence="4" id="KW-1185">Reference proteome</keyword>
<dbReference type="AlphaFoldDB" id="A0A2R4MJH4"/>
<dbReference type="EMBL" id="CP021331">
    <property type="protein sequence ID" value="AVX06114.1"/>
    <property type="molecule type" value="Genomic_DNA"/>
</dbReference>